<feature type="chain" id="PRO_5035913118" description="Secreted protein" evidence="1">
    <location>
        <begin position="19"/>
        <end position="74"/>
    </location>
</feature>
<dbReference type="EMBL" id="CM026425">
    <property type="protein sequence ID" value="KAG0575768.1"/>
    <property type="molecule type" value="Genomic_DNA"/>
</dbReference>
<organism evidence="2 3">
    <name type="scientific">Ceratodon purpureus</name>
    <name type="common">Fire moss</name>
    <name type="synonym">Dicranum purpureum</name>
    <dbReference type="NCBI Taxonomy" id="3225"/>
    <lineage>
        <taxon>Eukaryota</taxon>
        <taxon>Viridiplantae</taxon>
        <taxon>Streptophyta</taxon>
        <taxon>Embryophyta</taxon>
        <taxon>Bryophyta</taxon>
        <taxon>Bryophytina</taxon>
        <taxon>Bryopsida</taxon>
        <taxon>Dicranidae</taxon>
        <taxon>Pseudoditrichales</taxon>
        <taxon>Ditrichaceae</taxon>
        <taxon>Ceratodon</taxon>
    </lineage>
</organism>
<feature type="signal peptide" evidence="1">
    <location>
        <begin position="1"/>
        <end position="18"/>
    </location>
</feature>
<proteinExistence type="predicted"/>
<protein>
    <recommendedName>
        <fullName evidence="4">Secreted protein</fullName>
    </recommendedName>
</protein>
<evidence type="ECO:0000313" key="2">
    <source>
        <dbReference type="EMBL" id="KAG0575768.1"/>
    </source>
</evidence>
<reference evidence="2" key="1">
    <citation type="submission" date="2020-06" db="EMBL/GenBank/DDBJ databases">
        <title>WGS assembly of Ceratodon purpureus strain R40.</title>
        <authorList>
            <person name="Carey S.B."/>
            <person name="Jenkins J."/>
            <person name="Shu S."/>
            <person name="Lovell J.T."/>
            <person name="Sreedasyam A."/>
            <person name="Maumus F."/>
            <person name="Tiley G.P."/>
            <person name="Fernandez-Pozo N."/>
            <person name="Barry K."/>
            <person name="Chen C."/>
            <person name="Wang M."/>
            <person name="Lipzen A."/>
            <person name="Daum C."/>
            <person name="Saski C.A."/>
            <person name="Payton A.C."/>
            <person name="Mcbreen J.C."/>
            <person name="Conrad R.E."/>
            <person name="Kollar L.M."/>
            <person name="Olsson S."/>
            <person name="Huttunen S."/>
            <person name="Landis J.B."/>
            <person name="Wickett N.J."/>
            <person name="Johnson M.G."/>
            <person name="Rensing S.A."/>
            <person name="Grimwood J."/>
            <person name="Schmutz J."/>
            <person name="Mcdaniel S.F."/>
        </authorList>
    </citation>
    <scope>NUCLEOTIDE SEQUENCE</scope>
    <source>
        <strain evidence="2">R40</strain>
    </source>
</reference>
<comment type="caution">
    <text evidence="2">The sequence shown here is derived from an EMBL/GenBank/DDBJ whole genome shotgun (WGS) entry which is preliminary data.</text>
</comment>
<dbReference type="Proteomes" id="UP000822688">
    <property type="component" value="Chromosome 5"/>
</dbReference>
<dbReference type="AlphaFoldDB" id="A0A8T0HZM4"/>
<name>A0A8T0HZM4_CERPU</name>
<gene>
    <name evidence="2" type="ORF">KC19_5G029700</name>
</gene>
<evidence type="ECO:0008006" key="4">
    <source>
        <dbReference type="Google" id="ProtNLM"/>
    </source>
</evidence>
<evidence type="ECO:0000256" key="1">
    <source>
        <dbReference type="SAM" id="SignalP"/>
    </source>
</evidence>
<accession>A0A8T0HZM4</accession>
<evidence type="ECO:0000313" key="3">
    <source>
        <dbReference type="Proteomes" id="UP000822688"/>
    </source>
</evidence>
<sequence>MVTFTFCFGMIFLRTAVCSILQLRCRGLEEKQLAVPASCVVSVSAEFWVNVSGFYSEVVNMVSCYIQSGIRGAT</sequence>
<keyword evidence="1" id="KW-0732">Signal</keyword>
<keyword evidence="3" id="KW-1185">Reference proteome</keyword>